<dbReference type="SUPFAM" id="SSF49265">
    <property type="entry name" value="Fibronectin type III"/>
    <property type="match status" value="1"/>
</dbReference>
<sequence>MIFNGGAGLHPFTNRVEALKEAPKPSRLVGEELMLLLLLMPPTDVRVESRTATTAFLVWTHTLLTANNVEIDRALGDAAFINIAVLSGGTSSYTDTDLAEGTRYRYRIRLT</sequence>
<organism evidence="2">
    <name type="scientific">marine sediment metagenome</name>
    <dbReference type="NCBI Taxonomy" id="412755"/>
    <lineage>
        <taxon>unclassified sequences</taxon>
        <taxon>metagenomes</taxon>
        <taxon>ecological metagenomes</taxon>
    </lineage>
</organism>
<protein>
    <recommendedName>
        <fullName evidence="1">Fibronectin type-III domain-containing protein</fullName>
    </recommendedName>
</protein>
<dbReference type="InterPro" id="IPR036116">
    <property type="entry name" value="FN3_sf"/>
</dbReference>
<name>A0A0F9ITH9_9ZZZZ</name>
<dbReference type="Gene3D" id="2.60.40.10">
    <property type="entry name" value="Immunoglobulins"/>
    <property type="match status" value="1"/>
</dbReference>
<feature type="domain" description="Fibronectin type-III" evidence="1">
    <location>
        <begin position="41"/>
        <end position="111"/>
    </location>
</feature>
<reference evidence="2" key="1">
    <citation type="journal article" date="2015" name="Nature">
        <title>Complex archaea that bridge the gap between prokaryotes and eukaryotes.</title>
        <authorList>
            <person name="Spang A."/>
            <person name="Saw J.H."/>
            <person name="Jorgensen S.L."/>
            <person name="Zaremba-Niedzwiedzka K."/>
            <person name="Martijn J."/>
            <person name="Lind A.E."/>
            <person name="van Eijk R."/>
            <person name="Schleper C."/>
            <person name="Guy L."/>
            <person name="Ettema T.J."/>
        </authorList>
    </citation>
    <scope>NUCLEOTIDE SEQUENCE</scope>
</reference>
<proteinExistence type="predicted"/>
<dbReference type="CDD" id="cd00063">
    <property type="entry name" value="FN3"/>
    <property type="match status" value="1"/>
</dbReference>
<comment type="caution">
    <text evidence="2">The sequence shown here is derived from an EMBL/GenBank/DDBJ whole genome shotgun (WGS) entry which is preliminary data.</text>
</comment>
<dbReference type="EMBL" id="LAZR01013157">
    <property type="protein sequence ID" value="KKM23279.1"/>
    <property type="molecule type" value="Genomic_DNA"/>
</dbReference>
<accession>A0A0F9ITH9</accession>
<dbReference type="InterPro" id="IPR013783">
    <property type="entry name" value="Ig-like_fold"/>
</dbReference>
<dbReference type="PROSITE" id="PS50853">
    <property type="entry name" value="FN3"/>
    <property type="match status" value="1"/>
</dbReference>
<dbReference type="AlphaFoldDB" id="A0A0F9ITH9"/>
<evidence type="ECO:0000313" key="2">
    <source>
        <dbReference type="EMBL" id="KKM23279.1"/>
    </source>
</evidence>
<dbReference type="InterPro" id="IPR003961">
    <property type="entry name" value="FN3_dom"/>
</dbReference>
<gene>
    <name evidence="2" type="ORF">LCGC14_1616810</name>
</gene>
<evidence type="ECO:0000259" key="1">
    <source>
        <dbReference type="PROSITE" id="PS50853"/>
    </source>
</evidence>